<dbReference type="OrthoDB" id="9801517at2"/>
<dbReference type="STRING" id="571438.SAMN05192586_104101"/>
<comment type="similarity">
    <text evidence="1">Belongs to the 4-hydroxybenzoyl-CoA thioesterase family.</text>
</comment>
<evidence type="ECO:0000256" key="1">
    <source>
        <dbReference type="ARBA" id="ARBA00005953"/>
    </source>
</evidence>
<dbReference type="RefSeq" id="WP_092153054.1">
    <property type="nucleotide sequence ID" value="NZ_FNBX01000004.1"/>
</dbReference>
<dbReference type="CDD" id="cd00586">
    <property type="entry name" value="4HBT"/>
    <property type="match status" value="1"/>
</dbReference>
<accession>A0A1G7KGS3</accession>
<evidence type="ECO:0000313" key="3">
    <source>
        <dbReference type="EMBL" id="SDF36443.1"/>
    </source>
</evidence>
<dbReference type="PANTHER" id="PTHR31793:SF27">
    <property type="entry name" value="NOVEL THIOESTERASE SUPERFAMILY DOMAIN AND SAPOSIN A-TYPE DOMAIN CONTAINING PROTEIN (0610012H03RIK)"/>
    <property type="match status" value="1"/>
</dbReference>
<dbReference type="AlphaFoldDB" id="A0A1G7KGS3"/>
<dbReference type="InterPro" id="IPR029069">
    <property type="entry name" value="HotDog_dom_sf"/>
</dbReference>
<keyword evidence="4" id="KW-1185">Reference proteome</keyword>
<dbReference type="GO" id="GO:0047617">
    <property type="term" value="F:fatty acyl-CoA hydrolase activity"/>
    <property type="evidence" value="ECO:0007669"/>
    <property type="project" value="TreeGrafter"/>
</dbReference>
<dbReference type="Pfam" id="PF13279">
    <property type="entry name" value="4HBT_2"/>
    <property type="match status" value="1"/>
</dbReference>
<dbReference type="PANTHER" id="PTHR31793">
    <property type="entry name" value="4-HYDROXYBENZOYL-COA THIOESTERASE FAMILY MEMBER"/>
    <property type="match status" value="1"/>
</dbReference>
<dbReference type="InterPro" id="IPR050563">
    <property type="entry name" value="4-hydroxybenzoyl-CoA_TE"/>
</dbReference>
<dbReference type="Proteomes" id="UP000199355">
    <property type="component" value="Unassembled WGS sequence"/>
</dbReference>
<keyword evidence="2 3" id="KW-0378">Hydrolase</keyword>
<evidence type="ECO:0000256" key="2">
    <source>
        <dbReference type="ARBA" id="ARBA00022801"/>
    </source>
</evidence>
<proteinExistence type="inferred from homology"/>
<protein>
    <submittedName>
        <fullName evidence="3">Acyl-CoA thioester hydrolase</fullName>
    </submittedName>
</protein>
<dbReference type="Gene3D" id="3.10.129.10">
    <property type="entry name" value="Hotdog Thioesterase"/>
    <property type="match status" value="1"/>
</dbReference>
<sequence>MERYHIQKITVTDADMDMQGRVSNLRYVQWMQDLAVAHSAANGWSMERYAALGQGWVVRQHCITYRKPAVAGQTIYAATWVADFASRQCTRRYLFWRAADAALLAEAETLWIYIDYASGRPVRIPESLSRDFAPAEEAEVRAALRSAE</sequence>
<reference evidence="4" key="1">
    <citation type="submission" date="2016-10" db="EMBL/GenBank/DDBJ databases">
        <authorList>
            <person name="Varghese N."/>
            <person name="Submissions S."/>
        </authorList>
    </citation>
    <scope>NUCLEOTIDE SEQUENCE [LARGE SCALE GENOMIC DNA]</scope>
    <source>
        <strain evidence="4">KHC7</strain>
    </source>
</reference>
<evidence type="ECO:0000313" key="4">
    <source>
        <dbReference type="Proteomes" id="UP000199355"/>
    </source>
</evidence>
<name>A0A1G7KGS3_9BACT</name>
<organism evidence="3 4">
    <name type="scientific">Desulfovibrio legallii</name>
    <dbReference type="NCBI Taxonomy" id="571438"/>
    <lineage>
        <taxon>Bacteria</taxon>
        <taxon>Pseudomonadati</taxon>
        <taxon>Thermodesulfobacteriota</taxon>
        <taxon>Desulfovibrionia</taxon>
        <taxon>Desulfovibrionales</taxon>
        <taxon>Desulfovibrionaceae</taxon>
        <taxon>Desulfovibrio</taxon>
    </lineage>
</organism>
<gene>
    <name evidence="3" type="ORF">SAMN05192586_104101</name>
</gene>
<dbReference type="SUPFAM" id="SSF54637">
    <property type="entry name" value="Thioesterase/thiol ester dehydrase-isomerase"/>
    <property type="match status" value="1"/>
</dbReference>
<dbReference type="EMBL" id="FNBX01000004">
    <property type="protein sequence ID" value="SDF36443.1"/>
    <property type="molecule type" value="Genomic_DNA"/>
</dbReference>